<comment type="caution">
    <text evidence="1">The sequence shown here is derived from an EMBL/GenBank/DDBJ whole genome shotgun (WGS) entry which is preliminary data.</text>
</comment>
<dbReference type="EMBL" id="WSZM01000729">
    <property type="protein sequence ID" value="KAF4029943.1"/>
    <property type="molecule type" value="Genomic_DNA"/>
</dbReference>
<name>A0A833W4W1_PHYIN</name>
<protein>
    <submittedName>
        <fullName evidence="1">Uncharacterized protein</fullName>
    </submittedName>
</protein>
<sequence>MNVTNGLTLDIASSRTILDIDHGSGLRSVLLQKTRNRYFSIYGIFSFLRRGFWTDPRAAYCAEYAHRRHNRGKRRMITHSISTTFHIDSNNDRGRSTGQRKSTFQHRVLAAKPYVYLRANSSEIILKATATARIPISRTLGIASSRTILVIDHGSGLRSVLLQKTRNRYFSIYGIFSFLRRGFWTDPRAAYCAEYAHRRHNRGKRRMITHPISTTFHIDSNTDRGRSTGQRKSTFQHRVLAVKPYVYLRANASTKGHIGFP</sequence>
<dbReference type="AlphaFoldDB" id="A0A833W4W1"/>
<reference evidence="1" key="1">
    <citation type="submission" date="2020-04" db="EMBL/GenBank/DDBJ databases">
        <title>Hybrid Assembly of Korean Phytophthora infestans isolates.</title>
        <authorList>
            <person name="Prokchorchik M."/>
            <person name="Lee Y."/>
            <person name="Seo J."/>
            <person name="Cho J.-H."/>
            <person name="Park Y.-E."/>
            <person name="Jang D.-C."/>
            <person name="Im J.-S."/>
            <person name="Choi J.-G."/>
            <person name="Park H.-J."/>
            <person name="Lee G.-B."/>
            <person name="Lee Y.-G."/>
            <person name="Hong S.-Y."/>
            <person name="Cho K."/>
            <person name="Sohn K.H."/>
        </authorList>
    </citation>
    <scope>NUCLEOTIDE SEQUENCE</scope>
    <source>
        <strain evidence="1">KR_1_A1</strain>
    </source>
</reference>
<proteinExistence type="predicted"/>
<keyword evidence="2" id="KW-1185">Reference proteome</keyword>
<accession>A0A833W4W1</accession>
<gene>
    <name evidence="1" type="ORF">GN244_ATG18299</name>
</gene>
<organism evidence="1 2">
    <name type="scientific">Phytophthora infestans</name>
    <name type="common">Potato late blight agent</name>
    <name type="synonym">Botrytis infestans</name>
    <dbReference type="NCBI Taxonomy" id="4787"/>
    <lineage>
        <taxon>Eukaryota</taxon>
        <taxon>Sar</taxon>
        <taxon>Stramenopiles</taxon>
        <taxon>Oomycota</taxon>
        <taxon>Peronosporomycetes</taxon>
        <taxon>Peronosporales</taxon>
        <taxon>Peronosporaceae</taxon>
        <taxon>Phytophthora</taxon>
    </lineage>
</organism>
<evidence type="ECO:0000313" key="2">
    <source>
        <dbReference type="Proteomes" id="UP000602510"/>
    </source>
</evidence>
<dbReference type="Proteomes" id="UP000602510">
    <property type="component" value="Unassembled WGS sequence"/>
</dbReference>
<evidence type="ECO:0000313" key="1">
    <source>
        <dbReference type="EMBL" id="KAF4029943.1"/>
    </source>
</evidence>